<dbReference type="InterPro" id="IPR013785">
    <property type="entry name" value="Aldolase_TIM"/>
</dbReference>
<feature type="non-terminal residue" evidence="7">
    <location>
        <position position="159"/>
    </location>
</feature>
<comment type="caution">
    <text evidence="7">The sequence shown here is derived from an EMBL/GenBank/DDBJ whole genome shotgun (WGS) entry which is preliminary data.</text>
</comment>
<dbReference type="CDD" id="cd01335">
    <property type="entry name" value="Radical_SAM"/>
    <property type="match status" value="1"/>
</dbReference>
<dbReference type="SFLD" id="SFLDS00029">
    <property type="entry name" value="Radical_SAM"/>
    <property type="match status" value="1"/>
</dbReference>
<evidence type="ECO:0000256" key="1">
    <source>
        <dbReference type="ARBA" id="ARBA00001966"/>
    </source>
</evidence>
<dbReference type="GO" id="GO:0046872">
    <property type="term" value="F:metal ion binding"/>
    <property type="evidence" value="ECO:0007669"/>
    <property type="project" value="UniProtKB-KW"/>
</dbReference>
<sequence>MLSGLTNVNIELTSRCNKSCHMCGRRKIEREYPELAKWGDMDSEMVKNISRQIPKGILVQMHDNGEPLLFPRLGDALNLFKDNIRCLDTNGKLLVEKADEIIDNLETITISTFEGDEEAEEQYETVVEFMRLKGKQKPNVIIRCLGDTDYKFKYGMRKF</sequence>
<keyword evidence="4" id="KW-0479">Metal-binding</keyword>
<protein>
    <recommendedName>
        <fullName evidence="8">Radical SAM core domain-containing protein</fullName>
    </recommendedName>
</protein>
<keyword evidence="3" id="KW-0949">S-adenosyl-L-methionine</keyword>
<gene>
    <name evidence="7" type="ORF">LCGC14_3018620</name>
</gene>
<evidence type="ECO:0000256" key="2">
    <source>
        <dbReference type="ARBA" id="ARBA00022485"/>
    </source>
</evidence>
<dbReference type="EMBL" id="LAZR01062687">
    <property type="protein sequence ID" value="KKK61011.1"/>
    <property type="molecule type" value="Genomic_DNA"/>
</dbReference>
<evidence type="ECO:0000313" key="7">
    <source>
        <dbReference type="EMBL" id="KKK61011.1"/>
    </source>
</evidence>
<keyword evidence="5" id="KW-0408">Iron</keyword>
<reference evidence="7" key="1">
    <citation type="journal article" date="2015" name="Nature">
        <title>Complex archaea that bridge the gap between prokaryotes and eukaryotes.</title>
        <authorList>
            <person name="Spang A."/>
            <person name="Saw J.H."/>
            <person name="Jorgensen S.L."/>
            <person name="Zaremba-Niedzwiedzka K."/>
            <person name="Martijn J."/>
            <person name="Lind A.E."/>
            <person name="van Eijk R."/>
            <person name="Schleper C."/>
            <person name="Guy L."/>
            <person name="Ettema T.J."/>
        </authorList>
    </citation>
    <scope>NUCLEOTIDE SEQUENCE</scope>
</reference>
<name>A0A0F8ZM43_9ZZZZ</name>
<dbReference type="PANTHER" id="PTHR43787">
    <property type="entry name" value="FEMO COFACTOR BIOSYNTHESIS PROTEIN NIFB-RELATED"/>
    <property type="match status" value="1"/>
</dbReference>
<comment type="cofactor">
    <cofactor evidence="1">
        <name>[4Fe-4S] cluster</name>
        <dbReference type="ChEBI" id="CHEBI:49883"/>
    </cofactor>
</comment>
<dbReference type="GO" id="GO:0003824">
    <property type="term" value="F:catalytic activity"/>
    <property type="evidence" value="ECO:0007669"/>
    <property type="project" value="InterPro"/>
</dbReference>
<organism evidence="7">
    <name type="scientific">marine sediment metagenome</name>
    <dbReference type="NCBI Taxonomy" id="412755"/>
    <lineage>
        <taxon>unclassified sequences</taxon>
        <taxon>metagenomes</taxon>
        <taxon>ecological metagenomes</taxon>
    </lineage>
</organism>
<proteinExistence type="predicted"/>
<dbReference type="AlphaFoldDB" id="A0A0F8ZM43"/>
<evidence type="ECO:0000256" key="5">
    <source>
        <dbReference type="ARBA" id="ARBA00023004"/>
    </source>
</evidence>
<dbReference type="Gene3D" id="3.20.20.70">
    <property type="entry name" value="Aldolase class I"/>
    <property type="match status" value="1"/>
</dbReference>
<accession>A0A0F8ZM43</accession>
<evidence type="ECO:0000256" key="4">
    <source>
        <dbReference type="ARBA" id="ARBA00022723"/>
    </source>
</evidence>
<keyword evidence="6" id="KW-0411">Iron-sulfur</keyword>
<evidence type="ECO:0000256" key="6">
    <source>
        <dbReference type="ARBA" id="ARBA00023014"/>
    </source>
</evidence>
<evidence type="ECO:0008006" key="8">
    <source>
        <dbReference type="Google" id="ProtNLM"/>
    </source>
</evidence>
<dbReference type="SUPFAM" id="SSF102114">
    <property type="entry name" value="Radical SAM enzymes"/>
    <property type="match status" value="1"/>
</dbReference>
<dbReference type="InterPro" id="IPR058240">
    <property type="entry name" value="rSAM_sf"/>
</dbReference>
<dbReference type="InterPro" id="IPR007197">
    <property type="entry name" value="rSAM"/>
</dbReference>
<keyword evidence="2" id="KW-0004">4Fe-4S</keyword>
<dbReference type="GO" id="GO:0051539">
    <property type="term" value="F:4 iron, 4 sulfur cluster binding"/>
    <property type="evidence" value="ECO:0007669"/>
    <property type="project" value="UniProtKB-KW"/>
</dbReference>
<evidence type="ECO:0000256" key="3">
    <source>
        <dbReference type="ARBA" id="ARBA00022691"/>
    </source>
</evidence>